<evidence type="ECO:0000313" key="3">
    <source>
        <dbReference type="EMBL" id="AYV85689.1"/>
    </source>
</evidence>
<evidence type="ECO:0000256" key="1">
    <source>
        <dbReference type="PROSITE-ProRule" id="PRU00175"/>
    </source>
</evidence>
<protein>
    <submittedName>
        <fullName evidence="3">RING finger domain protein</fullName>
    </submittedName>
</protein>
<sequence>MTTSDMLDYLKLFLWMHTPFTIKDRDTVQFVLQTGKKLAIPKNLIAVKLKSYLKNNNMVCDMVDNIDFQKVDDISYQNDNLVNHEVIIIIKMVNNHFSSLQSVCNHKGYPIPDPIMGRPIINWCECYHSMCHEKFENPNDLIQHLLLHYAYIRNHHKDHLPFVLCLTRQQVIDSKQTICPSPTCGKLFSTPEDLCDHFSILGIEPFWKQNMVFTTNENSLNRFSDPYKKIYKFEECMICFGAKPCVILYPCFHCIFCLNCYDKVNKCPLCKQNIENCFPF</sequence>
<name>A0A3G5AJH7_9VIRU</name>
<gene>
    <name evidence="3" type="ORF">Satyrvirus31_3</name>
</gene>
<evidence type="ECO:0000259" key="2">
    <source>
        <dbReference type="PROSITE" id="PS50089"/>
    </source>
</evidence>
<dbReference type="PROSITE" id="PS50089">
    <property type="entry name" value="ZF_RING_2"/>
    <property type="match status" value="1"/>
</dbReference>
<dbReference type="Gene3D" id="3.30.40.10">
    <property type="entry name" value="Zinc/RING finger domain, C3HC4 (zinc finger)"/>
    <property type="match status" value="1"/>
</dbReference>
<dbReference type="InterPro" id="IPR013083">
    <property type="entry name" value="Znf_RING/FYVE/PHD"/>
</dbReference>
<reference evidence="3" key="1">
    <citation type="submission" date="2018-10" db="EMBL/GenBank/DDBJ databases">
        <title>Hidden diversity of soil giant viruses.</title>
        <authorList>
            <person name="Schulz F."/>
            <person name="Alteio L."/>
            <person name="Goudeau D."/>
            <person name="Ryan E.M."/>
            <person name="Malmstrom R.R."/>
            <person name="Blanchard J."/>
            <person name="Woyke T."/>
        </authorList>
    </citation>
    <scope>NUCLEOTIDE SEQUENCE</scope>
    <source>
        <strain evidence="3">SAV1</strain>
    </source>
</reference>
<proteinExistence type="predicted"/>
<keyword evidence="1" id="KW-0863">Zinc-finger</keyword>
<accession>A0A3G5AJH7</accession>
<dbReference type="PROSITE" id="PS00028">
    <property type="entry name" value="ZINC_FINGER_C2H2_1"/>
    <property type="match status" value="1"/>
</dbReference>
<keyword evidence="1" id="KW-0862">Zinc</keyword>
<feature type="domain" description="RING-type" evidence="2">
    <location>
        <begin position="236"/>
        <end position="271"/>
    </location>
</feature>
<dbReference type="InterPro" id="IPR013087">
    <property type="entry name" value="Znf_C2H2_type"/>
</dbReference>
<dbReference type="GO" id="GO:0008270">
    <property type="term" value="F:zinc ion binding"/>
    <property type="evidence" value="ECO:0007669"/>
    <property type="project" value="UniProtKB-KW"/>
</dbReference>
<organism evidence="3">
    <name type="scientific">Satyrvirus sp</name>
    <dbReference type="NCBI Taxonomy" id="2487771"/>
    <lineage>
        <taxon>Viruses</taxon>
        <taxon>Varidnaviria</taxon>
        <taxon>Bamfordvirae</taxon>
        <taxon>Nucleocytoviricota</taxon>
        <taxon>Megaviricetes</taxon>
        <taxon>Imitervirales</taxon>
        <taxon>Mimiviridae</taxon>
        <taxon>Megamimivirinae</taxon>
    </lineage>
</organism>
<dbReference type="Pfam" id="PF13920">
    <property type="entry name" value="zf-C3HC4_3"/>
    <property type="match status" value="1"/>
</dbReference>
<dbReference type="EMBL" id="MK072467">
    <property type="protein sequence ID" value="AYV85689.1"/>
    <property type="molecule type" value="Genomic_DNA"/>
</dbReference>
<dbReference type="InterPro" id="IPR001841">
    <property type="entry name" value="Znf_RING"/>
</dbReference>
<keyword evidence="1" id="KW-0479">Metal-binding</keyword>